<reference evidence="2 3" key="1">
    <citation type="submission" date="2016-04" db="EMBL/GenBank/DDBJ databases">
        <authorList>
            <person name="Evans L.H."/>
            <person name="Alamgir A."/>
            <person name="Owens N."/>
            <person name="Weber N.D."/>
            <person name="Virtaneva K."/>
            <person name="Barbian K."/>
            <person name="Babar A."/>
            <person name="Rosenke K."/>
        </authorList>
    </citation>
    <scope>NUCLEOTIDE SEQUENCE [LARGE SCALE GENOMIC DNA]</scope>
    <source>
        <strain evidence="2 3">IFM 0406</strain>
    </source>
</reference>
<dbReference type="Proteomes" id="UP000076512">
    <property type="component" value="Unassembled WGS sequence"/>
</dbReference>
<keyword evidence="2" id="KW-0223">Dioxygenase</keyword>
<comment type="caution">
    <text evidence="2">The sequence shown here is derived from an EMBL/GenBank/DDBJ whole genome shotgun (WGS) entry which is preliminary data.</text>
</comment>
<accession>A0A161Z578</accession>
<dbReference type="SUPFAM" id="SSF51412">
    <property type="entry name" value="Inosine monophosphate dehydrogenase (IMPDH)"/>
    <property type="match status" value="1"/>
</dbReference>
<dbReference type="InterPro" id="IPR013785">
    <property type="entry name" value="Aldolase_TIM"/>
</dbReference>
<sequence>MVTRPATVGWRPGEHRPAFSPADLVVSAQRIREPVHIISRTSDGALGIGRGGALTTDGHVNGSEFPVVGTLPVLPPESLGDPTFCHAHGTRFAYIAGEMAGGIASARLVEAMARAGMLGFFGAAGLDLDTIDRTVAGFARRLGGVTNWGVNLIHNPANPRHEEHVVDLLLRHGVSRISASAYLTLTPAVVRCAASGLRTDPSGRIVRSVHLFAKVSRPEVAEQFLRPAPAAMVNALVAQGRLTETEAVLAVRVPVAEDVTVEADSGGHTDNRPLTTALPAIRARRDALVEQFGYLDPVRVGAAGGLGNPVGIAAAYALGAAYVLTGSVNQMAVEADQSEDAKALLAQAEETDVVMAPSADAFELGIKVQVLRRGTMFAARANRLYEAYRSYPSLESIPEEVRNRLEREIFRMSLEQAWELTRQFWQDRDPAQIQRAHAEPKHRMALVFRWYLGMSSRWAITGETERRADYQLWCGPAAGAFNRWTSGSFLADPANRTVTQIARNLLEGAAVATRVHQLRAFGVPVPTSAYGFAPRPLCWEAP</sequence>
<keyword evidence="3" id="KW-1185">Reference proteome</keyword>
<gene>
    <name evidence="2" type="ORF">AWN90_23260</name>
</gene>
<feature type="domain" description="[Acyl-carrier-protein] S-malonyltransferase-like inserted helical" evidence="1">
    <location>
        <begin position="391"/>
        <end position="470"/>
    </location>
</feature>
<proteinExistence type="predicted"/>
<evidence type="ECO:0000313" key="2">
    <source>
        <dbReference type="EMBL" id="KZM74934.1"/>
    </source>
</evidence>
<organism evidence="2 3">
    <name type="scientific">Nocardia terpenica</name>
    <dbReference type="NCBI Taxonomy" id="455432"/>
    <lineage>
        <taxon>Bacteria</taxon>
        <taxon>Bacillati</taxon>
        <taxon>Actinomycetota</taxon>
        <taxon>Actinomycetes</taxon>
        <taxon>Mycobacteriales</taxon>
        <taxon>Nocardiaceae</taxon>
        <taxon>Nocardia</taxon>
    </lineage>
</organism>
<name>A0A161Z578_9NOCA</name>
<dbReference type="Gene3D" id="3.20.20.70">
    <property type="entry name" value="Aldolase class I"/>
    <property type="match status" value="2"/>
</dbReference>
<keyword evidence="2" id="KW-0560">Oxidoreductase</keyword>
<dbReference type="PANTHER" id="PTHR32332">
    <property type="entry name" value="2-NITROPROPANE DIOXYGENASE"/>
    <property type="match status" value="1"/>
</dbReference>
<dbReference type="PANTHER" id="PTHR32332:SF20">
    <property type="entry name" value="2-NITROPROPANE DIOXYGENASE-LIKE PROTEIN"/>
    <property type="match status" value="1"/>
</dbReference>
<dbReference type="NCBIfam" id="TIGR02814">
    <property type="entry name" value="pfaD_fam"/>
    <property type="match status" value="1"/>
</dbReference>
<dbReference type="STRING" id="455432.AWN90_23260"/>
<dbReference type="InterPro" id="IPR014179">
    <property type="entry name" value="PfaD-like_TIM-barrel"/>
</dbReference>
<dbReference type="EMBL" id="LWGR01000004">
    <property type="protein sequence ID" value="KZM74934.1"/>
    <property type="molecule type" value="Genomic_DNA"/>
</dbReference>
<dbReference type="AlphaFoldDB" id="A0A161Z578"/>
<dbReference type="InterPro" id="IPR049489">
    <property type="entry name" value="FabD-like_helical_ins"/>
</dbReference>
<evidence type="ECO:0000259" key="1">
    <source>
        <dbReference type="Pfam" id="PF21607"/>
    </source>
</evidence>
<protein>
    <submittedName>
        <fullName evidence="2">2-nitropropane dioxygenase</fullName>
    </submittedName>
</protein>
<dbReference type="OrthoDB" id="3543921at2"/>
<dbReference type="Pfam" id="PF21607">
    <property type="entry name" value="FabD_helical_ins"/>
    <property type="match status" value="1"/>
</dbReference>
<evidence type="ECO:0000313" key="3">
    <source>
        <dbReference type="Proteomes" id="UP000076512"/>
    </source>
</evidence>
<dbReference type="GO" id="GO:0051213">
    <property type="term" value="F:dioxygenase activity"/>
    <property type="evidence" value="ECO:0007669"/>
    <property type="project" value="UniProtKB-KW"/>
</dbReference>